<dbReference type="InterPro" id="IPR029032">
    <property type="entry name" value="AhpD-like"/>
</dbReference>
<dbReference type="EMBL" id="MU005986">
    <property type="protein sequence ID" value="KAF2860033.1"/>
    <property type="molecule type" value="Genomic_DNA"/>
</dbReference>
<dbReference type="PANTHER" id="PTHR34846:SF11">
    <property type="entry name" value="4-CARBOXYMUCONOLACTONE DECARBOXYLASE FAMILY PROTEIN (AFU_ORTHOLOGUE AFUA_6G11590)"/>
    <property type="match status" value="1"/>
</dbReference>
<dbReference type="InterPro" id="IPR003779">
    <property type="entry name" value="CMD-like"/>
</dbReference>
<evidence type="ECO:0000313" key="2">
    <source>
        <dbReference type="EMBL" id="KAF2860033.1"/>
    </source>
</evidence>
<accession>A0A6A7BY56</accession>
<keyword evidence="3" id="KW-1185">Reference proteome</keyword>
<dbReference type="AlphaFoldDB" id="A0A6A7BY56"/>
<dbReference type="Pfam" id="PF02627">
    <property type="entry name" value="CMD"/>
    <property type="match status" value="1"/>
</dbReference>
<sequence length="184" mass="20613">MRIPYAPESATDSKYEAVYERIRARRAPRPLIPLDRAMLHNPEIADGYNALLGAIRTRSSFPQGLAELAICRIAVLNRATYEWTSHSPLALKAGISRDSLEAVLYGNIHGGPLSEEEKLVLKYAEQSTKQISVDEDVVEELKKRFSDQQVMELAITVASYNMVSRFLVALDVGECNDKKMTMPE</sequence>
<dbReference type="PANTHER" id="PTHR34846">
    <property type="entry name" value="4-CARBOXYMUCONOLACTONE DECARBOXYLASE FAMILY PROTEIN (AFU_ORTHOLOGUE AFUA_6G11590)"/>
    <property type="match status" value="1"/>
</dbReference>
<name>A0A6A7BY56_9PEZI</name>
<dbReference type="OrthoDB" id="9998495at2759"/>
<dbReference type="Proteomes" id="UP000799421">
    <property type="component" value="Unassembled WGS sequence"/>
</dbReference>
<evidence type="ECO:0000313" key="3">
    <source>
        <dbReference type="Proteomes" id="UP000799421"/>
    </source>
</evidence>
<organism evidence="2 3">
    <name type="scientific">Piedraia hortae CBS 480.64</name>
    <dbReference type="NCBI Taxonomy" id="1314780"/>
    <lineage>
        <taxon>Eukaryota</taxon>
        <taxon>Fungi</taxon>
        <taxon>Dikarya</taxon>
        <taxon>Ascomycota</taxon>
        <taxon>Pezizomycotina</taxon>
        <taxon>Dothideomycetes</taxon>
        <taxon>Dothideomycetidae</taxon>
        <taxon>Capnodiales</taxon>
        <taxon>Piedraiaceae</taxon>
        <taxon>Piedraia</taxon>
    </lineage>
</organism>
<reference evidence="2" key="1">
    <citation type="journal article" date="2020" name="Stud. Mycol.">
        <title>101 Dothideomycetes genomes: a test case for predicting lifestyles and emergence of pathogens.</title>
        <authorList>
            <person name="Haridas S."/>
            <person name="Albert R."/>
            <person name="Binder M."/>
            <person name="Bloem J."/>
            <person name="Labutti K."/>
            <person name="Salamov A."/>
            <person name="Andreopoulos B."/>
            <person name="Baker S."/>
            <person name="Barry K."/>
            <person name="Bills G."/>
            <person name="Bluhm B."/>
            <person name="Cannon C."/>
            <person name="Castanera R."/>
            <person name="Culley D."/>
            <person name="Daum C."/>
            <person name="Ezra D."/>
            <person name="Gonzalez J."/>
            <person name="Henrissat B."/>
            <person name="Kuo A."/>
            <person name="Liang C."/>
            <person name="Lipzen A."/>
            <person name="Lutzoni F."/>
            <person name="Magnuson J."/>
            <person name="Mondo S."/>
            <person name="Nolan M."/>
            <person name="Ohm R."/>
            <person name="Pangilinan J."/>
            <person name="Park H.-J."/>
            <person name="Ramirez L."/>
            <person name="Alfaro M."/>
            <person name="Sun H."/>
            <person name="Tritt A."/>
            <person name="Yoshinaga Y."/>
            <person name="Zwiers L.-H."/>
            <person name="Turgeon B."/>
            <person name="Goodwin S."/>
            <person name="Spatafora J."/>
            <person name="Crous P."/>
            <person name="Grigoriev I."/>
        </authorList>
    </citation>
    <scope>NUCLEOTIDE SEQUENCE</scope>
    <source>
        <strain evidence="2">CBS 480.64</strain>
    </source>
</reference>
<protein>
    <recommendedName>
        <fullName evidence="1">Carboxymuconolactone decarboxylase-like domain-containing protein</fullName>
    </recommendedName>
</protein>
<dbReference type="GO" id="GO:0051920">
    <property type="term" value="F:peroxiredoxin activity"/>
    <property type="evidence" value="ECO:0007669"/>
    <property type="project" value="InterPro"/>
</dbReference>
<gene>
    <name evidence="2" type="ORF">K470DRAFT_218087</name>
</gene>
<dbReference type="SUPFAM" id="SSF69118">
    <property type="entry name" value="AhpD-like"/>
    <property type="match status" value="1"/>
</dbReference>
<feature type="domain" description="Carboxymuconolactone decarboxylase-like" evidence="1">
    <location>
        <begin position="42"/>
        <end position="105"/>
    </location>
</feature>
<dbReference type="Gene3D" id="1.20.1290.10">
    <property type="entry name" value="AhpD-like"/>
    <property type="match status" value="1"/>
</dbReference>
<evidence type="ECO:0000259" key="1">
    <source>
        <dbReference type="Pfam" id="PF02627"/>
    </source>
</evidence>
<proteinExistence type="predicted"/>